<dbReference type="EC" id="3.6.1.27" evidence="1"/>
<dbReference type="PANTHER" id="PTHR14969:SF13">
    <property type="entry name" value="AT30094P"/>
    <property type="match status" value="1"/>
</dbReference>
<evidence type="ECO:0000256" key="4">
    <source>
        <dbReference type="SAM" id="SignalP"/>
    </source>
</evidence>
<evidence type="ECO:0000256" key="3">
    <source>
        <dbReference type="ARBA" id="ARBA00047594"/>
    </source>
</evidence>
<name>A0ABP9FDJ2_9GAMM</name>
<dbReference type="SMART" id="SM00014">
    <property type="entry name" value="acidPPc"/>
    <property type="match status" value="1"/>
</dbReference>
<dbReference type="InterPro" id="IPR036938">
    <property type="entry name" value="PAP2/HPO_sf"/>
</dbReference>
<gene>
    <name evidence="6" type="ORF">GCM10023333_35200</name>
</gene>
<evidence type="ECO:0000256" key="2">
    <source>
        <dbReference type="ARBA" id="ARBA00032707"/>
    </source>
</evidence>
<dbReference type="EMBL" id="BAABJZ010000100">
    <property type="protein sequence ID" value="GAA4898716.1"/>
    <property type="molecule type" value="Genomic_DNA"/>
</dbReference>
<evidence type="ECO:0000256" key="1">
    <source>
        <dbReference type="ARBA" id="ARBA00012374"/>
    </source>
</evidence>
<keyword evidence="7" id="KW-1185">Reference proteome</keyword>
<dbReference type="SUPFAM" id="SSF48317">
    <property type="entry name" value="Acid phosphatase/Vanadium-dependent haloperoxidase"/>
    <property type="match status" value="1"/>
</dbReference>
<feature type="domain" description="Phosphatidic acid phosphatase type 2/haloperoxidase" evidence="5">
    <location>
        <begin position="55"/>
        <end position="150"/>
    </location>
</feature>
<dbReference type="RefSeq" id="WP_345336780.1">
    <property type="nucleotide sequence ID" value="NZ_BAABJZ010000100.1"/>
</dbReference>
<feature type="chain" id="PRO_5045714639" description="undecaprenyl-diphosphate phosphatase" evidence="4">
    <location>
        <begin position="22"/>
        <end position="175"/>
    </location>
</feature>
<evidence type="ECO:0000313" key="6">
    <source>
        <dbReference type="EMBL" id="GAA4898716.1"/>
    </source>
</evidence>
<evidence type="ECO:0000259" key="5">
    <source>
        <dbReference type="SMART" id="SM00014"/>
    </source>
</evidence>
<dbReference type="Gene3D" id="1.20.144.10">
    <property type="entry name" value="Phosphatidic acid phosphatase type 2/haloperoxidase"/>
    <property type="match status" value="1"/>
</dbReference>
<reference evidence="7" key="1">
    <citation type="journal article" date="2019" name="Int. J. Syst. Evol. Microbiol.">
        <title>The Global Catalogue of Microorganisms (GCM) 10K type strain sequencing project: providing services to taxonomists for standard genome sequencing and annotation.</title>
        <authorList>
            <consortium name="The Broad Institute Genomics Platform"/>
            <consortium name="The Broad Institute Genome Sequencing Center for Infectious Disease"/>
            <person name="Wu L."/>
            <person name="Ma J."/>
        </authorList>
    </citation>
    <scope>NUCLEOTIDE SEQUENCE [LARGE SCALE GENOMIC DNA]</scope>
    <source>
        <strain evidence="7">JCM 18401</strain>
    </source>
</reference>
<dbReference type="InterPro" id="IPR000326">
    <property type="entry name" value="PAP2/HPO"/>
</dbReference>
<comment type="caution">
    <text evidence="6">The sequence shown here is derived from an EMBL/GenBank/DDBJ whole genome shotgun (WGS) entry which is preliminary data.</text>
</comment>
<sequence length="175" mass="18522">MKPLALITSCVIGTLSLSAHASTSEDLAQILRFGLPAAAAATSWAKDDSEGLWQFGISFAASSATALALKSSVDAERPDGSSNDSFPSGHATNTFAAASYLQQRYGWEYGVPAYALASWTAVSRVNTDHHRWGDVLAGAALGMAFSYWLVDPYSPVQLTPLIGKDSVMLTGSIRF</sequence>
<proteinExistence type="predicted"/>
<dbReference type="Proteomes" id="UP001499988">
    <property type="component" value="Unassembled WGS sequence"/>
</dbReference>
<accession>A0ABP9FDJ2</accession>
<dbReference type="Pfam" id="PF01569">
    <property type="entry name" value="PAP2"/>
    <property type="match status" value="1"/>
</dbReference>
<protein>
    <recommendedName>
        <fullName evidence="1">undecaprenyl-diphosphate phosphatase</fullName>
        <ecNumber evidence="1">3.6.1.27</ecNumber>
    </recommendedName>
    <alternativeName>
        <fullName evidence="2">Undecaprenyl pyrophosphate phosphatase</fullName>
    </alternativeName>
</protein>
<dbReference type="PANTHER" id="PTHR14969">
    <property type="entry name" value="SPHINGOSINE-1-PHOSPHATE PHOSPHOHYDROLASE"/>
    <property type="match status" value="1"/>
</dbReference>
<comment type="catalytic activity">
    <reaction evidence="3">
        <text>di-trans,octa-cis-undecaprenyl diphosphate + H2O = di-trans,octa-cis-undecaprenyl phosphate + phosphate + H(+)</text>
        <dbReference type="Rhea" id="RHEA:28094"/>
        <dbReference type="ChEBI" id="CHEBI:15377"/>
        <dbReference type="ChEBI" id="CHEBI:15378"/>
        <dbReference type="ChEBI" id="CHEBI:43474"/>
        <dbReference type="ChEBI" id="CHEBI:58405"/>
        <dbReference type="ChEBI" id="CHEBI:60392"/>
        <dbReference type="EC" id="3.6.1.27"/>
    </reaction>
</comment>
<keyword evidence="4" id="KW-0732">Signal</keyword>
<feature type="signal peptide" evidence="4">
    <location>
        <begin position="1"/>
        <end position="21"/>
    </location>
</feature>
<organism evidence="6 7">
    <name type="scientific">Ferrimonas pelagia</name>
    <dbReference type="NCBI Taxonomy" id="1177826"/>
    <lineage>
        <taxon>Bacteria</taxon>
        <taxon>Pseudomonadati</taxon>
        <taxon>Pseudomonadota</taxon>
        <taxon>Gammaproteobacteria</taxon>
        <taxon>Alteromonadales</taxon>
        <taxon>Ferrimonadaceae</taxon>
        <taxon>Ferrimonas</taxon>
    </lineage>
</organism>
<dbReference type="CDD" id="cd03394">
    <property type="entry name" value="PAP2_like_5"/>
    <property type="match status" value="1"/>
</dbReference>
<evidence type="ECO:0000313" key="7">
    <source>
        <dbReference type="Proteomes" id="UP001499988"/>
    </source>
</evidence>